<keyword evidence="1 3" id="KW-0560">Oxidoreductase</keyword>
<name>A0ABY4FU76_9MICO</name>
<keyword evidence="6" id="KW-1185">Reference proteome</keyword>
<feature type="domain" description="Aldehyde dehydrogenase" evidence="4">
    <location>
        <begin position="18"/>
        <end position="469"/>
    </location>
</feature>
<dbReference type="RefSeq" id="WP_244684919.1">
    <property type="nucleotide sequence ID" value="NZ_CP095043.1"/>
</dbReference>
<dbReference type="PANTHER" id="PTHR11699">
    <property type="entry name" value="ALDEHYDE DEHYDROGENASE-RELATED"/>
    <property type="match status" value="1"/>
</dbReference>
<dbReference type="InterPro" id="IPR016163">
    <property type="entry name" value="Ald_DH_C"/>
</dbReference>
<dbReference type="InterPro" id="IPR016160">
    <property type="entry name" value="Ald_DH_CS_CYS"/>
</dbReference>
<dbReference type="InterPro" id="IPR029510">
    <property type="entry name" value="Ald_DH_CS_GLU"/>
</dbReference>
<dbReference type="Pfam" id="PF00171">
    <property type="entry name" value="Aldedh"/>
    <property type="match status" value="1"/>
</dbReference>
<dbReference type="PROSITE" id="PS00070">
    <property type="entry name" value="ALDEHYDE_DEHYDR_CYS"/>
    <property type="match status" value="1"/>
</dbReference>
<proteinExistence type="inferred from homology"/>
<feature type="active site" evidence="2">
    <location>
        <position position="248"/>
    </location>
</feature>
<dbReference type="Gene3D" id="3.40.309.10">
    <property type="entry name" value="Aldehyde Dehydrogenase, Chain A, domain 2"/>
    <property type="match status" value="1"/>
</dbReference>
<dbReference type="InterPro" id="IPR016161">
    <property type="entry name" value="Ald_DH/histidinol_DH"/>
</dbReference>
<evidence type="ECO:0000256" key="1">
    <source>
        <dbReference type="ARBA" id="ARBA00023002"/>
    </source>
</evidence>
<protein>
    <submittedName>
        <fullName evidence="5">Aldehyde dehydrogenase family protein</fullName>
    </submittedName>
</protein>
<dbReference type="Proteomes" id="UP000831775">
    <property type="component" value="Chromosome"/>
</dbReference>
<comment type="similarity">
    <text evidence="3">Belongs to the aldehyde dehydrogenase family.</text>
</comment>
<organism evidence="5 6">
    <name type="scientific">Leucobacter rhizosphaerae</name>
    <dbReference type="NCBI Taxonomy" id="2932245"/>
    <lineage>
        <taxon>Bacteria</taxon>
        <taxon>Bacillati</taxon>
        <taxon>Actinomycetota</taxon>
        <taxon>Actinomycetes</taxon>
        <taxon>Micrococcales</taxon>
        <taxon>Microbacteriaceae</taxon>
        <taxon>Leucobacter</taxon>
    </lineage>
</organism>
<dbReference type="SUPFAM" id="SSF53720">
    <property type="entry name" value="ALDH-like"/>
    <property type="match status" value="1"/>
</dbReference>
<dbReference type="Gene3D" id="3.40.605.10">
    <property type="entry name" value="Aldehyde Dehydrogenase, Chain A, domain 1"/>
    <property type="match status" value="1"/>
</dbReference>
<accession>A0ABY4FU76</accession>
<reference evidence="5 6" key="1">
    <citation type="submission" date="2022-04" db="EMBL/GenBank/DDBJ databases">
        <title>Leucobacter sp. isolated from rhizosphere of onion.</title>
        <authorList>
            <person name="Won M."/>
            <person name="Lee C.-M."/>
            <person name="Woen H.-Y."/>
            <person name="Kwon S.-W."/>
        </authorList>
    </citation>
    <scope>NUCLEOTIDE SEQUENCE [LARGE SCALE GENOMIC DNA]</scope>
    <source>
        <strain evidence="5 6">H25R-14</strain>
    </source>
</reference>
<evidence type="ECO:0000313" key="5">
    <source>
        <dbReference type="EMBL" id="UOQ59739.1"/>
    </source>
</evidence>
<dbReference type="EMBL" id="CP095043">
    <property type="protein sequence ID" value="UOQ59739.1"/>
    <property type="molecule type" value="Genomic_DNA"/>
</dbReference>
<evidence type="ECO:0000259" key="4">
    <source>
        <dbReference type="Pfam" id="PF00171"/>
    </source>
</evidence>
<evidence type="ECO:0000313" key="6">
    <source>
        <dbReference type="Proteomes" id="UP000831775"/>
    </source>
</evidence>
<gene>
    <name evidence="5" type="ORF">MUN76_11870</name>
</gene>
<dbReference type="PROSITE" id="PS00687">
    <property type="entry name" value="ALDEHYDE_DEHYDR_GLU"/>
    <property type="match status" value="1"/>
</dbReference>
<dbReference type="InterPro" id="IPR016162">
    <property type="entry name" value="Ald_DH_N"/>
</dbReference>
<sequence length="475" mass="50433">MRHSAVTNIIDGLPVAGSGDRYDLVDPATGQHLIEYRGAAPAEVDLAFAAATAAATSWRRTTPAERHARILRLADAIEANLDRILDVEIAETGKPRETTREMELLRAIDQLRFFAGLGRAPQGIAQGEFAAGFSSSIRREPIGVVAQVTPWNYPFMMAIWKIAPALAAGNTIVLKPAETTPGSSVLLAQLAAEVLPAGVLNVVVGGRETGRLLSEHRAADMVAITGSVRAGSEVMSAASRNITRVHLELGGKAPAVVFADANLDLAVPGIASAAFFNAGQDCTAATRAIVHESILDEFLDRLKAHTATITTGGPDQPGAFHGPLNSLAQLERVQAVLGRLPDHVAVEAGGYRLEPGYFLKPTVLSGVRQDDEVVQAELFAPILTVQSFTTEAEAIELANGVDLALASSLWTTNHGRATELAGLLDFGTVWINCHQVIPAEMPHGGYKASGLGKDLSLYGYEDYTRIKHVMSAHAR</sequence>
<dbReference type="InterPro" id="IPR015590">
    <property type="entry name" value="Aldehyde_DH_dom"/>
</dbReference>
<evidence type="ECO:0000256" key="3">
    <source>
        <dbReference type="RuleBase" id="RU003345"/>
    </source>
</evidence>
<evidence type="ECO:0000256" key="2">
    <source>
        <dbReference type="PROSITE-ProRule" id="PRU10007"/>
    </source>
</evidence>